<evidence type="ECO:0000313" key="2">
    <source>
        <dbReference type="EMBL" id="GAA2083028.1"/>
    </source>
</evidence>
<proteinExistence type="predicted"/>
<keyword evidence="1" id="KW-0812">Transmembrane</keyword>
<dbReference type="RefSeq" id="WP_344329213.1">
    <property type="nucleotide sequence ID" value="NZ_BAAAPY010000010.1"/>
</dbReference>
<keyword evidence="1" id="KW-1133">Transmembrane helix</keyword>
<feature type="transmembrane region" description="Helical" evidence="1">
    <location>
        <begin position="82"/>
        <end position="101"/>
    </location>
</feature>
<evidence type="ECO:0000313" key="3">
    <source>
        <dbReference type="Proteomes" id="UP001501480"/>
    </source>
</evidence>
<organism evidence="2 3">
    <name type="scientific">Aeromicrobium halocynthiae</name>
    <dbReference type="NCBI Taxonomy" id="560557"/>
    <lineage>
        <taxon>Bacteria</taxon>
        <taxon>Bacillati</taxon>
        <taxon>Actinomycetota</taxon>
        <taxon>Actinomycetes</taxon>
        <taxon>Propionibacteriales</taxon>
        <taxon>Nocardioidaceae</taxon>
        <taxon>Aeromicrobium</taxon>
    </lineage>
</organism>
<evidence type="ECO:0000256" key="1">
    <source>
        <dbReference type="SAM" id="Phobius"/>
    </source>
</evidence>
<accession>A0ABN2W3S7</accession>
<reference evidence="2 3" key="1">
    <citation type="journal article" date="2019" name="Int. J. Syst. Evol. Microbiol.">
        <title>The Global Catalogue of Microorganisms (GCM) 10K type strain sequencing project: providing services to taxonomists for standard genome sequencing and annotation.</title>
        <authorList>
            <consortium name="The Broad Institute Genomics Platform"/>
            <consortium name="The Broad Institute Genome Sequencing Center for Infectious Disease"/>
            <person name="Wu L."/>
            <person name="Ma J."/>
        </authorList>
    </citation>
    <scope>NUCLEOTIDE SEQUENCE [LARGE SCALE GENOMIC DNA]</scope>
    <source>
        <strain evidence="2 3">JCM 15749</strain>
    </source>
</reference>
<gene>
    <name evidence="2" type="ORF">GCM10009821_25020</name>
</gene>
<protein>
    <submittedName>
        <fullName evidence="2">Uncharacterized protein</fullName>
    </submittedName>
</protein>
<comment type="caution">
    <text evidence="2">The sequence shown here is derived from an EMBL/GenBank/DDBJ whole genome shotgun (WGS) entry which is preliminary data.</text>
</comment>
<keyword evidence="3" id="KW-1185">Reference proteome</keyword>
<keyword evidence="1" id="KW-0472">Membrane</keyword>
<sequence length="110" mass="10830">MVVLGLVVGLHGAVVHRLASPVVGVDLPWGLLLALVATGLVAWAAAVAVPVGAAWFGLGWTLALVAQQGAGAGSYLVAGDALGWTFMGGGLALIVAVAARLSPQARPAVD</sequence>
<dbReference type="Proteomes" id="UP001501480">
    <property type="component" value="Unassembled WGS sequence"/>
</dbReference>
<name>A0ABN2W3S7_9ACTN</name>
<dbReference type="EMBL" id="BAAAPY010000010">
    <property type="protein sequence ID" value="GAA2083028.1"/>
    <property type="molecule type" value="Genomic_DNA"/>
</dbReference>